<organism evidence="5 6">
    <name type="scientific">Alkalihalobacillus trypoxylicola</name>
    <dbReference type="NCBI Taxonomy" id="519424"/>
    <lineage>
        <taxon>Bacteria</taxon>
        <taxon>Bacillati</taxon>
        <taxon>Bacillota</taxon>
        <taxon>Bacilli</taxon>
        <taxon>Bacillales</taxon>
        <taxon>Bacillaceae</taxon>
        <taxon>Alkalihalobacillus</taxon>
    </lineage>
</organism>
<dbReference type="AlphaFoldDB" id="A0A162EU04"/>
<dbReference type="EMBL" id="LTAO01000005">
    <property type="protein sequence ID" value="KYG33724.1"/>
    <property type="molecule type" value="Genomic_DNA"/>
</dbReference>
<accession>A0A162EU04</accession>
<comment type="caution">
    <text evidence="5">The sequence shown here is derived from an EMBL/GenBank/DDBJ whole genome shotgun (WGS) entry which is preliminary data.</text>
</comment>
<sequence>MVLDTFYVERAGLLTTIQDKGRYHYMKSGISVSGVMDPYAAEIANILVNNDENEAVLEISIVGPTLVALVDGVISITGADLDARLDGKAVELWKSIHIKKGQRLTFRAASSGMRAYLAIQGGFEAEFILGSYSTYLAAAIGGIQGRAIKEGDILQSREDFSSNKSHLTAFSKSIIPQYKDQYEIRVIVGPDFGCFKKESYRTFFNSVYKVSNQSNRMGLRLIGNSIELKKGKEDILSDAIMFGTIQVPASGDPIVLMADRQTTGGYPRLATAITVDLFKLAQARSNDTLRFKEVSITEAQQLYRNYQLWLRFFRGSIKQLNMLKAKK</sequence>
<dbReference type="NCBIfam" id="TIGR00724">
    <property type="entry name" value="urea_amlyse_rel"/>
    <property type="match status" value="1"/>
</dbReference>
<dbReference type="Proteomes" id="UP000075806">
    <property type="component" value="Unassembled WGS sequence"/>
</dbReference>
<name>A0A162EU04_9BACI</name>
<evidence type="ECO:0000256" key="2">
    <source>
        <dbReference type="ARBA" id="ARBA00022801"/>
    </source>
</evidence>
<dbReference type="GO" id="GO:0005524">
    <property type="term" value="F:ATP binding"/>
    <property type="evidence" value="ECO:0007669"/>
    <property type="project" value="UniProtKB-KW"/>
</dbReference>
<dbReference type="GO" id="GO:0016787">
    <property type="term" value="F:hydrolase activity"/>
    <property type="evidence" value="ECO:0007669"/>
    <property type="project" value="UniProtKB-KW"/>
</dbReference>
<dbReference type="SMART" id="SM00797">
    <property type="entry name" value="AHS2"/>
    <property type="match status" value="1"/>
</dbReference>
<dbReference type="PANTHER" id="PTHR43309">
    <property type="entry name" value="5-OXOPROLINASE SUBUNIT C"/>
    <property type="match status" value="1"/>
</dbReference>
<dbReference type="InterPro" id="IPR003778">
    <property type="entry name" value="CT_A_B"/>
</dbReference>
<evidence type="ECO:0000313" key="6">
    <source>
        <dbReference type="Proteomes" id="UP000075806"/>
    </source>
</evidence>
<keyword evidence="1" id="KW-0547">Nucleotide-binding</keyword>
<feature type="domain" description="Carboxyltransferase" evidence="4">
    <location>
        <begin position="27"/>
        <end position="309"/>
    </location>
</feature>
<dbReference type="InterPro" id="IPR029000">
    <property type="entry name" value="Cyclophilin-like_dom_sf"/>
</dbReference>
<dbReference type="Gene3D" id="2.40.100.10">
    <property type="entry name" value="Cyclophilin-like"/>
    <property type="match status" value="1"/>
</dbReference>
<dbReference type="RefSeq" id="WP_061947782.1">
    <property type="nucleotide sequence ID" value="NZ_LTAO01000005.1"/>
</dbReference>
<keyword evidence="2" id="KW-0378">Hydrolase</keyword>
<evidence type="ECO:0000259" key="4">
    <source>
        <dbReference type="SMART" id="SM00797"/>
    </source>
</evidence>
<protein>
    <recommendedName>
        <fullName evidence="4">Carboxyltransferase domain-containing protein</fullName>
    </recommendedName>
</protein>
<proteinExistence type="predicted"/>
<evidence type="ECO:0000256" key="3">
    <source>
        <dbReference type="ARBA" id="ARBA00022840"/>
    </source>
</evidence>
<keyword evidence="3" id="KW-0067">ATP-binding</keyword>
<evidence type="ECO:0000313" key="5">
    <source>
        <dbReference type="EMBL" id="KYG33724.1"/>
    </source>
</evidence>
<dbReference type="SUPFAM" id="SSF50891">
    <property type="entry name" value="Cyclophilin-like"/>
    <property type="match status" value="1"/>
</dbReference>
<evidence type="ECO:0000256" key="1">
    <source>
        <dbReference type="ARBA" id="ARBA00022741"/>
    </source>
</evidence>
<dbReference type="Pfam" id="PF02626">
    <property type="entry name" value="CT_A_B"/>
    <property type="match status" value="1"/>
</dbReference>
<dbReference type="OrthoDB" id="9782422at2"/>
<dbReference type="PANTHER" id="PTHR43309:SF5">
    <property type="entry name" value="5-OXOPROLINASE SUBUNIT C"/>
    <property type="match status" value="1"/>
</dbReference>
<reference evidence="5" key="1">
    <citation type="submission" date="2016-02" db="EMBL/GenBank/DDBJ databases">
        <title>Genome sequence of Bacillus trypoxylicola KCTC 13244(T).</title>
        <authorList>
            <person name="Jeong H."/>
            <person name="Park S.-H."/>
            <person name="Choi S.-K."/>
        </authorList>
    </citation>
    <scope>NUCLEOTIDE SEQUENCE [LARGE SCALE GENOMIC DNA]</scope>
    <source>
        <strain evidence="5">KCTC 13244</strain>
    </source>
</reference>
<keyword evidence="6" id="KW-1185">Reference proteome</keyword>
<dbReference type="InterPro" id="IPR052708">
    <property type="entry name" value="PxpC"/>
</dbReference>
<gene>
    <name evidence="5" type="ORF">AZF04_15995</name>
</gene>
<dbReference type="STRING" id="519424.AZF04_15995"/>